<feature type="compositionally biased region" description="Polar residues" evidence="2">
    <location>
        <begin position="326"/>
        <end position="336"/>
    </location>
</feature>
<evidence type="ECO:0000259" key="4">
    <source>
        <dbReference type="PROSITE" id="PS51758"/>
    </source>
</evidence>
<comment type="caution">
    <text evidence="5">The sequence shown here is derived from an EMBL/GenBank/DDBJ whole genome shotgun (WGS) entry which is preliminary data.</text>
</comment>
<sequence length="688" mass="78904">MGSEDEDRRRRRDSRDRRSDRPSDRRRRSVSRDDNDRRERDRRSRRYDDDGKDRRRRHHSRSRSPRRRHDRERSSRKDDASPSPPPKRRRRSYSHSKSPPSRRARGPLPSQQDQFRQGDGTAPAEPVVEKQKPNFNATGLLAKEANTVAGTNTVLKYHEPPEARKPPSKEQWRMFVFKGKDMIDTIHLYSRSCWLMGRDQAVVDFQLEHPSISKQHAVVQFRHITKTNAYGDKLSRVKPYLIDLDSANGTRLNGEKIGGSRYIELRDGDVVGFGDTIDLEAAIDQPTNAMTSTIQAPRRATTLIFSVHQQSFRPLPQRHQLLSASTLKSYSTQPPSENVDEKTKDLPPKEPSQPDEDGINGPLSTLPPPLNLPEKGDRSTPAHLFQIGRAYGKFYWAGVKATWANRKRAKALKHQITTANRAAGLPNMPRPLLAHLEFYYENVKDGKDKLTRTNYQLLMREQYDSRKLPPFALMVALFGEWLPLIVPFVPSAVPRTCRIPKQIEDMRKGVEERRKKSFREGLKTPKPAEENDEAMPTSMAGGKKALPRLYMSMRTAQHIVKMGKPESLHISRVLGIGGRLLDSMGVQHPLFPVKLMRHLGYLHIDDELLLQDWVLSHLTLSTEETRIACEERGIDVVGRGESEMKEDLGKWLEGRKRDNGNYAEILKMLFTRPNVWGQSHIEAPESEK</sequence>
<accession>A0ABR0TPT3</accession>
<feature type="region of interest" description="Disordered" evidence="2">
    <location>
        <begin position="1"/>
        <end position="126"/>
    </location>
</feature>
<feature type="compositionally biased region" description="Basic residues" evidence="2">
    <location>
        <begin position="54"/>
        <end position="70"/>
    </location>
</feature>
<feature type="compositionally biased region" description="Basic and acidic residues" evidence="2">
    <location>
        <begin position="30"/>
        <end position="53"/>
    </location>
</feature>
<dbReference type="Pfam" id="PF07766">
    <property type="entry name" value="LETM1_RBD"/>
    <property type="match status" value="1"/>
</dbReference>
<evidence type="ECO:0008006" key="7">
    <source>
        <dbReference type="Google" id="ProtNLM"/>
    </source>
</evidence>
<keyword evidence="6" id="KW-1185">Reference proteome</keyword>
<dbReference type="Gene3D" id="2.60.200.20">
    <property type="match status" value="1"/>
</dbReference>
<dbReference type="SMART" id="SM00240">
    <property type="entry name" value="FHA"/>
    <property type="match status" value="1"/>
</dbReference>
<evidence type="ECO:0000313" key="5">
    <source>
        <dbReference type="EMBL" id="KAK6005870.1"/>
    </source>
</evidence>
<keyword evidence="1" id="KW-0496">Mitochondrion</keyword>
<feature type="compositionally biased region" description="Basic and acidic residues" evidence="2">
    <location>
        <begin position="339"/>
        <end position="348"/>
    </location>
</feature>
<dbReference type="InterPro" id="IPR050923">
    <property type="entry name" value="Cell_Proc_Reg/RNA_Proc"/>
</dbReference>
<organism evidence="5 6">
    <name type="scientific">Aureobasidium pullulans</name>
    <name type="common">Black yeast</name>
    <name type="synonym">Pullularia pullulans</name>
    <dbReference type="NCBI Taxonomy" id="5580"/>
    <lineage>
        <taxon>Eukaryota</taxon>
        <taxon>Fungi</taxon>
        <taxon>Dikarya</taxon>
        <taxon>Ascomycota</taxon>
        <taxon>Pezizomycotina</taxon>
        <taxon>Dothideomycetes</taxon>
        <taxon>Dothideomycetidae</taxon>
        <taxon>Dothideales</taxon>
        <taxon>Saccotheciaceae</taxon>
        <taxon>Aureobasidium</taxon>
    </lineage>
</organism>
<name>A0ABR0TPT3_AURPU</name>
<dbReference type="InterPro" id="IPR008984">
    <property type="entry name" value="SMAD_FHA_dom_sf"/>
</dbReference>
<feature type="region of interest" description="Disordered" evidence="2">
    <location>
        <begin position="508"/>
        <end position="539"/>
    </location>
</feature>
<protein>
    <recommendedName>
        <fullName evidence="7">FHA domain-containing protein</fullName>
    </recommendedName>
</protein>
<dbReference type="Pfam" id="PF00498">
    <property type="entry name" value="FHA"/>
    <property type="match status" value="1"/>
</dbReference>
<proteinExistence type="predicted"/>
<evidence type="ECO:0000313" key="6">
    <source>
        <dbReference type="Proteomes" id="UP001341245"/>
    </source>
</evidence>
<feature type="domain" description="Letm1 RBD" evidence="4">
    <location>
        <begin position="471"/>
        <end position="688"/>
    </location>
</feature>
<feature type="domain" description="FHA" evidence="3">
    <location>
        <begin position="194"/>
        <end position="257"/>
    </location>
</feature>
<dbReference type="PROSITE" id="PS51758">
    <property type="entry name" value="LETM1_RBD"/>
    <property type="match status" value="1"/>
</dbReference>
<dbReference type="Proteomes" id="UP001341245">
    <property type="component" value="Unassembled WGS sequence"/>
</dbReference>
<feature type="compositionally biased region" description="Basic and acidic residues" evidence="2">
    <location>
        <begin position="508"/>
        <end position="529"/>
    </location>
</feature>
<dbReference type="PANTHER" id="PTHR23308">
    <property type="entry name" value="NUCLEAR INHIBITOR OF PROTEIN PHOSPHATASE-1"/>
    <property type="match status" value="1"/>
</dbReference>
<dbReference type="EMBL" id="JASGXD010000005">
    <property type="protein sequence ID" value="KAK6005870.1"/>
    <property type="molecule type" value="Genomic_DNA"/>
</dbReference>
<reference evidence="5 6" key="1">
    <citation type="submission" date="2023-11" db="EMBL/GenBank/DDBJ databases">
        <title>Draft genome sequence and annotation of the polyextremotolerant black yeast-like fungus Aureobasidium pullulans NRRL 62042.</title>
        <authorList>
            <person name="Dielentheis-Frenken M.R.E."/>
            <person name="Wibberg D."/>
            <person name="Blank L.M."/>
            <person name="Tiso T."/>
        </authorList>
    </citation>
    <scope>NUCLEOTIDE SEQUENCE [LARGE SCALE GENOMIC DNA]</scope>
    <source>
        <strain evidence="5 6">NRRL 62042</strain>
    </source>
</reference>
<feature type="region of interest" description="Disordered" evidence="2">
    <location>
        <begin position="326"/>
        <end position="379"/>
    </location>
</feature>
<evidence type="ECO:0000256" key="2">
    <source>
        <dbReference type="SAM" id="MobiDB-lite"/>
    </source>
</evidence>
<feature type="compositionally biased region" description="Basic and acidic residues" evidence="2">
    <location>
        <begin position="13"/>
        <end position="23"/>
    </location>
</feature>
<dbReference type="SUPFAM" id="SSF49879">
    <property type="entry name" value="SMAD/FHA domain"/>
    <property type="match status" value="1"/>
</dbReference>
<dbReference type="PROSITE" id="PS50006">
    <property type="entry name" value="FHA_DOMAIN"/>
    <property type="match status" value="1"/>
</dbReference>
<evidence type="ECO:0000259" key="3">
    <source>
        <dbReference type="PROSITE" id="PS50006"/>
    </source>
</evidence>
<evidence type="ECO:0000256" key="1">
    <source>
        <dbReference type="PROSITE-ProRule" id="PRU01094"/>
    </source>
</evidence>
<dbReference type="InterPro" id="IPR000253">
    <property type="entry name" value="FHA_dom"/>
</dbReference>
<gene>
    <name evidence="5" type="ORF">QM012_007512</name>
</gene>
<dbReference type="InterPro" id="IPR033122">
    <property type="entry name" value="LETM1-like_RBD"/>
</dbReference>
<feature type="compositionally biased region" description="Basic and acidic residues" evidence="2">
    <location>
        <begin position="71"/>
        <end position="80"/>
    </location>
</feature>
<feature type="compositionally biased region" description="Basic residues" evidence="2">
    <location>
        <begin position="86"/>
        <end position="105"/>
    </location>
</feature>